<keyword evidence="7" id="KW-0949">S-adenosyl-L-methionine</keyword>
<proteinExistence type="predicted"/>
<evidence type="ECO:0000256" key="5">
    <source>
        <dbReference type="ARBA" id="ARBA00022664"/>
    </source>
</evidence>
<comment type="catalytic activity">
    <reaction evidence="16">
        <text>a 5'-end triphospho-adenylyl-adenylyl-cytidylyl-adenosine in mRNA + GDP + H(+) = a 5'-end (5'-triphosphoguanosine)-adenylyl-adenylyl-cytidylyl-adenosine in mRNA + diphosphate</text>
        <dbReference type="Rhea" id="RHEA:65436"/>
        <dbReference type="Rhea" id="RHEA-COMP:16797"/>
        <dbReference type="Rhea" id="RHEA-COMP:16799"/>
        <dbReference type="ChEBI" id="CHEBI:15378"/>
        <dbReference type="ChEBI" id="CHEBI:33019"/>
        <dbReference type="ChEBI" id="CHEBI:58189"/>
        <dbReference type="ChEBI" id="CHEBI:156484"/>
        <dbReference type="ChEBI" id="CHEBI:156503"/>
        <dbReference type="EC" id="2.7.7.88"/>
    </reaction>
</comment>
<keyword evidence="5" id="KW-0507">mRNA processing</keyword>
<keyword evidence="15" id="KW-0511">Multifunctional enzyme</keyword>
<protein>
    <recommendedName>
        <fullName evidence="3">RNA-directed RNA polymerase</fullName>
        <ecNumber evidence="3">2.7.7.48</ecNumber>
    </recommendedName>
    <alternativeName>
        <fullName evidence="19">Replicase</fullName>
    </alternativeName>
    <alternativeName>
        <fullName evidence="18">Transcriptase</fullName>
    </alternativeName>
</protein>
<evidence type="ECO:0000256" key="13">
    <source>
        <dbReference type="ARBA" id="ARBA00023042"/>
    </source>
</evidence>
<evidence type="ECO:0000256" key="11">
    <source>
        <dbReference type="ARBA" id="ARBA00022844"/>
    </source>
</evidence>
<keyword evidence="12" id="KW-0693">Viral RNA replication</keyword>
<dbReference type="EMBL" id="MH282832">
    <property type="protein sequence ID" value="AYD37624.1"/>
    <property type="molecule type" value="Viral_cRNA"/>
</dbReference>
<evidence type="ECO:0000256" key="4">
    <source>
        <dbReference type="ARBA" id="ARBA00022484"/>
    </source>
</evidence>
<dbReference type="GO" id="GO:0044423">
    <property type="term" value="C:virion component"/>
    <property type="evidence" value="ECO:0007669"/>
    <property type="project" value="UniProtKB-KW"/>
</dbReference>
<dbReference type="Proteomes" id="UP000503031">
    <property type="component" value="Segment"/>
</dbReference>
<reference evidence="24 25" key="1">
    <citation type="submission" date="2018-04" db="EMBL/GenBank/DDBJ databases">
        <title>Characterization of new cytorhabdovirus infecting papaya (Carica papaya).</title>
        <authorList>
            <person name="Quito-Avila D.F."/>
            <person name="Cornejo-Franco J.F."/>
            <person name="Alvarez-Quinto R.R."/>
            <person name="Mollov D."/>
        </authorList>
    </citation>
    <scope>NUCLEOTIDE SEQUENCE [LARGE SCALE GENOMIC DNA]</scope>
    <source>
        <strain evidence="24">Los Rios_Ec</strain>
    </source>
</reference>
<dbReference type="GO" id="GO:0003968">
    <property type="term" value="F:RNA-directed RNA polymerase activity"/>
    <property type="evidence" value="ECO:0007669"/>
    <property type="project" value="UniProtKB-KW"/>
</dbReference>
<evidence type="ECO:0000256" key="21">
    <source>
        <dbReference type="ARBA" id="ARBA00047370"/>
    </source>
</evidence>
<evidence type="ECO:0000259" key="23">
    <source>
        <dbReference type="PROSITE" id="PS50526"/>
    </source>
</evidence>
<dbReference type="InterPro" id="IPR026890">
    <property type="entry name" value="Mononeg_mRNAcap"/>
</dbReference>
<keyword evidence="10" id="KW-0067">ATP-binding</keyword>
<dbReference type="PROSITE" id="PS50526">
    <property type="entry name" value="RDRP_SSRNA_NEG_NONSEG"/>
    <property type="match status" value="1"/>
</dbReference>
<evidence type="ECO:0000256" key="7">
    <source>
        <dbReference type="ARBA" id="ARBA00022691"/>
    </source>
</evidence>
<dbReference type="GO" id="GO:0004482">
    <property type="term" value="F:mRNA 5'-cap (guanine-N7-)-methyltransferase activity"/>
    <property type="evidence" value="ECO:0007669"/>
    <property type="project" value="InterPro"/>
</dbReference>
<keyword evidence="11" id="KW-0946">Virion</keyword>
<dbReference type="GeneID" id="65102406"/>
<evidence type="ECO:0000256" key="2">
    <source>
        <dbReference type="ARBA" id="ARBA00004328"/>
    </source>
</evidence>
<evidence type="ECO:0000256" key="20">
    <source>
        <dbReference type="ARBA" id="ARBA00047332"/>
    </source>
</evidence>
<dbReference type="Pfam" id="PF00946">
    <property type="entry name" value="Mononeg_RNA_pol"/>
    <property type="match status" value="1"/>
</dbReference>
<dbReference type="InterPro" id="IPR014023">
    <property type="entry name" value="Mononeg_RNA_pol_cat"/>
</dbReference>
<dbReference type="KEGG" id="vg:65102406"/>
<evidence type="ECO:0000256" key="6">
    <source>
        <dbReference type="ARBA" id="ARBA00022679"/>
    </source>
</evidence>
<dbReference type="EC" id="2.7.7.48" evidence="3"/>
<gene>
    <name evidence="24" type="primary">L</name>
</gene>
<evidence type="ECO:0000256" key="12">
    <source>
        <dbReference type="ARBA" id="ARBA00022953"/>
    </source>
</evidence>
<comment type="catalytic activity">
    <reaction evidence="17">
        <text>a 5'-end (5'-triphosphoguanosine)-(2'-O-methyladenylyl)-adenylyl-cytidylyl-adenosine in mRNA + S-adenosyl-L-methionine = a 5'-end (N(7)-methyl 5'-triphosphoguanosine)-(2'-O-methyladenylyl)-adenylyl-cytidylyl-adenosine in mRNA + S-adenosyl-L-homocysteine</text>
        <dbReference type="Rhea" id="RHEA:65440"/>
        <dbReference type="Rhea" id="RHEA-COMP:16798"/>
        <dbReference type="Rhea" id="RHEA-COMP:16801"/>
        <dbReference type="ChEBI" id="CHEBI:57856"/>
        <dbReference type="ChEBI" id="CHEBI:59789"/>
        <dbReference type="ChEBI" id="CHEBI:156482"/>
        <dbReference type="ChEBI" id="CHEBI:156483"/>
    </reaction>
</comment>
<evidence type="ECO:0000256" key="15">
    <source>
        <dbReference type="ARBA" id="ARBA00023268"/>
    </source>
</evidence>
<evidence type="ECO:0000256" key="9">
    <source>
        <dbReference type="ARBA" id="ARBA00022741"/>
    </source>
</evidence>
<evidence type="ECO:0000256" key="1">
    <source>
        <dbReference type="ARBA" id="ARBA00004192"/>
    </source>
</evidence>
<feature type="domain" description="RdRp catalytic" evidence="23">
    <location>
        <begin position="594"/>
        <end position="781"/>
    </location>
</feature>
<evidence type="ECO:0000256" key="22">
    <source>
        <dbReference type="ARBA" id="ARBA00048548"/>
    </source>
</evidence>
<keyword evidence="25" id="KW-1185">Reference proteome</keyword>
<keyword evidence="14" id="KW-1035">Host cytoplasm</keyword>
<evidence type="ECO:0000256" key="17">
    <source>
        <dbReference type="ARBA" id="ARBA00024499"/>
    </source>
</evidence>
<evidence type="ECO:0000256" key="18">
    <source>
        <dbReference type="ARBA" id="ARBA00030436"/>
    </source>
</evidence>
<evidence type="ECO:0000313" key="24">
    <source>
        <dbReference type="EMBL" id="AYD37624.1"/>
    </source>
</evidence>
<sequence length="2113" mass="241293">MSFFFEEGLVDEDGAQVFMRGLGDFHLRSAITLPKLAQLEKGHGRKREVKSIAKVKEKELFAADPGRFLSLFFQLSLQSFGNDVQIPYLNELVELLEVEHSAIRPLTQDQDIWDQCLNLLKTGEIRTNYGAGKLMFQLLVVYSMILSSGRTWEQGGKVFQKEKDGTPWISIFGVKVWMLGEFIAIPYSESLKFGVEDPQDINDCAQELRADRRTLPKQDKLLILTLDMVRMAADKFSERENIEIANHLGSSVCPIEYPPPDILGQLLEIMDRELWVFGNHFYKFIKTYEAIVTGVVLDKKRSPFSGKVSFLNSTLEGLEPEFQEISQKLVNLLWDGSLTIHHLTQFFGLFRIWGHPVVDTKKGIEKVFQIGGVKKRIDEETSINAGRKFKEIFFTNYRSKEGVYPNCDVTEDNYVCNSIRDNSVINLKDISYNILMWDSVKIKKTFEIPKTFNLTMIIADKAVSADRDEIDELKGDATKILDPFKRRGVLKWIKQGMVNCKALLHYVNYNRCGLPKKCRIIGLYPKEREINPVARMFSLMSLMMRAYIVVTESMLADDILRYIPGVTMTFDLLELTKSMVQATRDMFYQGEHSRTFSINIDFEKWNLNFRKEATYHVFRNLGELYGLTQLYNRTYDIFRNSVLYLSDGSYLPVFDENLNLVDDGKGLARTGHLAGLEGLRQKGWTVFTAVVIAQVCDKLGIDYKLMGQGDNQVLVVKIYSSRARFLGIEHPRSVQEIEEKMEQLVKDLSTEFLKLGLPIKPLETWVSDQFFSYGKVPIFKGLPCAMSLKKIARVFAFSNEDLMTTDNALGAIIANSQAAAMSSLSYVVPYIMLKLQSLMCIGLFQSYHPLVGDAPTDFNKPGHFKTRRTAEARPKSYVNDSLTDPSLFRKLAVSVPKIFGGFNSANAFHMIMRGFPDRASMDASWIYAMVQQTDTLFTRSLMNMLRVVFDSVKDYSYLIQDPESINIVMPPSTKTIIKNMVRDQLRGIKGNTEASELFFNVLDHTSRTHVDDLCVRLTSNDSLNVRFLHDIMGSTLFGYCDSVSSKIDKTVTLSRMTSFSHNVVGVLAKGEKNVWDYFKWRILHHKGRKVKETCPTEFVRNIRDEGWKKHIIGVTTPFPFHFLTTDPSLAIQERVGSYLYAVISEYALRDPGYLFLTLGKSLPYLGSIIKEKLQRSEVSLAFGSEPLISRPVRMLRTIGWFIPESSNWAELLKQLVRAVADIDPEILITVPDEVKGSMEHRYQDFSTSHGTFWGTLFGPCTHVNMSTNKWTNYQKDGVNFTLQYQAVLCFMQAVIINNSTTPSATKMMKFYECCSQCIVPVETDFPELQEPVPPSSIPSEPSNPYLFLRKDDVDLIQEEIFTSLKGRSKVSTENFAENSRDMYWYLVESLASKFSYSSSTAGNIQSDPLDMNSKNKSSFKKIRPADLFRVVLRNCWVNYHNENNKGRRTPSWERDKIYISRQLSLLPPRSFSCLGGFFFWDSSLKALRQKKWFTPPVSYPASPLGIAISCKSSLIAMANLLTSLEVPISTTIDVTKERDSVVTKNQLCFAVTGEIRSKCTSCAMEAFSSRITRKTTQESLVKLKCEWGHSVYDNTSEKKKKFTLLSLDQVADLLTPPIVMDMRAERHEPVLFPPPFLLFSSASSPQYQDEPTICEHVSFNRDLLEAKLISFVQIPTRSYGRVYEMLSGLKITQRRDRVLVMGDGFGWSSVVTKMLNPLSEVWSWNLIDISQSPPHILHQSSPPTHYKFKMEIKNELSYSTISDIFHDGFEKSVADLDDIAGRFHLVISEIELCHNPVEGDQSYVDVIKRLMLMRSNSFLVKVVVQDSPRLMEIVNFVANHFSTWAVFNSLESPAYSGIFWLLLTGLKKPGHIRYLSDECAELMIDSIKEQLLSPKIELMGMLRPFSKSHELLALSSIGTSSYDTIASMTNEWLSQVGMVSWRSSNFTRMLNELRHFKLPYELLDLEGRDRKYYFKEDHERLRLRLICLAGSMLTSQYLQAEFLTTRWKLIWSTKGSKGMLDDDYYYNPVLTANGAEEDNDIIRVLSRYVKSIQLCRITTPRAIVFSKFGKKVTFQYIPHKELSGNDDGTLSGASLLCFPVSKNSSYRLVFIDD</sequence>
<keyword evidence="8" id="KW-0548">Nucleotidyltransferase</keyword>
<keyword evidence="6" id="KW-0808">Transferase</keyword>
<accession>A0A386GWS9</accession>
<comment type="catalytic activity">
    <reaction evidence="21">
        <text>a 5'-end (5'-triphosphoguanosine)-adenylyl-adenylyl-cytidylyl-adenosine in mRNA + 2 S-adenosyl-L-methionine = a 5'-end (N(7)-methyl 5'-triphosphoguanosine)-(2'-O-methyladenylyl)-adenylyl-cytidylyl-adenosine in mRNA + 2 S-adenosyl-L-homocysteine + H(+)</text>
        <dbReference type="Rhea" id="RHEA:65376"/>
        <dbReference type="Rhea" id="RHEA-COMP:16797"/>
        <dbReference type="Rhea" id="RHEA-COMP:16798"/>
        <dbReference type="ChEBI" id="CHEBI:15378"/>
        <dbReference type="ChEBI" id="CHEBI:57856"/>
        <dbReference type="ChEBI" id="CHEBI:59789"/>
        <dbReference type="ChEBI" id="CHEBI:156483"/>
        <dbReference type="ChEBI" id="CHEBI:156484"/>
        <dbReference type="EC" id="2.1.1.375"/>
    </reaction>
</comment>
<evidence type="ECO:0000256" key="16">
    <source>
        <dbReference type="ARBA" id="ARBA00024494"/>
    </source>
</evidence>
<keyword evidence="13" id="KW-0506">mRNA capping</keyword>
<keyword evidence="9" id="KW-0547">Nucleotide-binding</keyword>
<dbReference type="RefSeq" id="YP_010087157.1">
    <property type="nucleotide sequence ID" value="NC_055504.1"/>
</dbReference>
<organism evidence="24 25">
    <name type="scientific">Cytorhabdovirus caricae</name>
    <dbReference type="NCBI Taxonomy" id="2364291"/>
    <lineage>
        <taxon>Viruses</taxon>
        <taxon>Riboviria</taxon>
        <taxon>Orthornavirae</taxon>
        <taxon>Negarnaviricota</taxon>
        <taxon>Haploviricotina</taxon>
        <taxon>Monjiviricetes</taxon>
        <taxon>Mononegavirales</taxon>
        <taxon>Rhabdoviridae</taxon>
        <taxon>Betarhabdovirinae</taxon>
        <taxon>Betacytorhabdovirus</taxon>
        <taxon>Betacytorhabdovirus caricae</taxon>
    </lineage>
</organism>
<comment type="catalytic activity">
    <reaction evidence="20">
        <text>a 5'-end (5'-triphosphoguanosine)-adenylyl-adenylyl-cytidylyl-adenosine in mRNA + S-adenosyl-L-methionine = a 5'-end (5'-triphosphoguanosine)-(2'-O-methyladenylyl)-adenylyl-cytidylyl-adenosine in mRNA + S-adenosyl-L-homocysteine + H(+)</text>
        <dbReference type="Rhea" id="RHEA:65380"/>
        <dbReference type="Rhea" id="RHEA-COMP:16797"/>
        <dbReference type="Rhea" id="RHEA-COMP:16801"/>
        <dbReference type="ChEBI" id="CHEBI:15378"/>
        <dbReference type="ChEBI" id="CHEBI:57856"/>
        <dbReference type="ChEBI" id="CHEBI:59789"/>
        <dbReference type="ChEBI" id="CHEBI:156482"/>
        <dbReference type="ChEBI" id="CHEBI:156484"/>
    </reaction>
</comment>
<evidence type="ECO:0000256" key="8">
    <source>
        <dbReference type="ARBA" id="ARBA00022695"/>
    </source>
</evidence>
<comment type="subcellular location">
    <subcellularLocation>
        <location evidence="1">Host cytoplasm</location>
    </subcellularLocation>
    <subcellularLocation>
        <location evidence="2">Virion</location>
    </subcellularLocation>
</comment>
<name>A0A386GWS9_9RHAB</name>
<evidence type="ECO:0000256" key="19">
    <source>
        <dbReference type="ARBA" id="ARBA00031012"/>
    </source>
</evidence>
<dbReference type="GO" id="GO:0030430">
    <property type="term" value="C:host cell cytoplasm"/>
    <property type="evidence" value="ECO:0007669"/>
    <property type="project" value="UniProtKB-SubCell"/>
</dbReference>
<evidence type="ECO:0000256" key="10">
    <source>
        <dbReference type="ARBA" id="ARBA00022840"/>
    </source>
</evidence>
<dbReference type="GO" id="GO:0005524">
    <property type="term" value="F:ATP binding"/>
    <property type="evidence" value="ECO:0007669"/>
    <property type="project" value="UniProtKB-KW"/>
</dbReference>
<evidence type="ECO:0000313" key="25">
    <source>
        <dbReference type="Proteomes" id="UP000503031"/>
    </source>
</evidence>
<evidence type="ECO:0000256" key="3">
    <source>
        <dbReference type="ARBA" id="ARBA00012494"/>
    </source>
</evidence>
<evidence type="ECO:0000256" key="14">
    <source>
        <dbReference type="ARBA" id="ARBA00023200"/>
    </source>
</evidence>
<comment type="catalytic activity">
    <reaction evidence="22">
        <text>GTP + H2O = GDP + phosphate + H(+)</text>
        <dbReference type="Rhea" id="RHEA:19669"/>
        <dbReference type="ChEBI" id="CHEBI:15377"/>
        <dbReference type="ChEBI" id="CHEBI:15378"/>
        <dbReference type="ChEBI" id="CHEBI:37565"/>
        <dbReference type="ChEBI" id="CHEBI:43474"/>
        <dbReference type="ChEBI" id="CHEBI:58189"/>
    </reaction>
</comment>
<keyword evidence="4" id="KW-0696">RNA-directed RNA polymerase</keyword>
<dbReference type="Pfam" id="PF14318">
    <property type="entry name" value="Mononeg_mRNAcap"/>
    <property type="match status" value="1"/>
</dbReference>